<dbReference type="GO" id="GO:0016491">
    <property type="term" value="F:oxidoreductase activity"/>
    <property type="evidence" value="ECO:0007669"/>
    <property type="project" value="UniProtKB-KW"/>
</dbReference>
<reference evidence="3" key="1">
    <citation type="submission" date="2021-02" db="EMBL/GenBank/DDBJ databases">
        <authorList>
            <person name="Nowell W R."/>
        </authorList>
    </citation>
    <scope>NUCLEOTIDE SEQUENCE</scope>
</reference>
<gene>
    <name evidence="3" type="ORF">EDS130_LOCUS15784</name>
</gene>
<comment type="similarity">
    <text evidence="1">Belongs to the iron/ascorbate-dependent oxidoreductase family.</text>
</comment>
<sequence>MRKTSKSKFCTKIKTKMTNQQTSLPIIDVSSILDPNSHRDNQQQAATEIHQACRSWGFFYVKNHGVPLKLQEDLIKFSRNFFARSLEEKMQIDMNKGGRAWRGYFPVGNELTSGKPDGKEGIYFGTEINDVNHPKVRNNTPLHGQNQFPSGKSDDDEFRQVILTYMAAMESLGRAIMSALARSLKLDADFFDKNYFGDEPTCLFRIFNYPASFCQQQGNENLWGVGEHTDYGMLTLLLQDDIGGLQVKTSRNEWIQAPPIPNTFVCNIGDMLDRMTGGYYRSTLHRVRNLSTTRDRLSFPFFLDPNWDAEVLPIPMEGMTNIKDDAEHRWDKSSVHTFHGTYGEYLLKKVSRVFPDLAQEQAISK</sequence>
<dbReference type="Gene3D" id="2.60.120.330">
    <property type="entry name" value="B-lactam Antibiotic, Isopenicillin N Synthase, Chain"/>
    <property type="match status" value="1"/>
</dbReference>
<dbReference type="PANTHER" id="PTHR47990">
    <property type="entry name" value="2-OXOGLUTARATE (2OG) AND FE(II)-DEPENDENT OXYGENASE SUPERFAMILY PROTEIN-RELATED"/>
    <property type="match status" value="1"/>
</dbReference>
<dbReference type="Pfam" id="PF03171">
    <property type="entry name" value="2OG-FeII_Oxy"/>
    <property type="match status" value="1"/>
</dbReference>
<dbReference type="Proteomes" id="UP000663852">
    <property type="component" value="Unassembled WGS sequence"/>
</dbReference>
<name>A0A814I9T9_ADIRI</name>
<dbReference type="EMBL" id="CAJNOJ010000067">
    <property type="protein sequence ID" value="CAF1018903.1"/>
    <property type="molecule type" value="Genomic_DNA"/>
</dbReference>
<evidence type="ECO:0000313" key="4">
    <source>
        <dbReference type="Proteomes" id="UP000663852"/>
    </source>
</evidence>
<evidence type="ECO:0000259" key="2">
    <source>
        <dbReference type="PROSITE" id="PS51471"/>
    </source>
</evidence>
<dbReference type="SUPFAM" id="SSF51197">
    <property type="entry name" value="Clavaminate synthase-like"/>
    <property type="match status" value="1"/>
</dbReference>
<dbReference type="AlphaFoldDB" id="A0A814I9T9"/>
<dbReference type="InterPro" id="IPR026992">
    <property type="entry name" value="DIOX_N"/>
</dbReference>
<dbReference type="PRINTS" id="PR00682">
    <property type="entry name" value="IPNSYNTHASE"/>
</dbReference>
<dbReference type="InterPro" id="IPR044861">
    <property type="entry name" value="IPNS-like_FE2OG_OXY"/>
</dbReference>
<dbReference type="InterPro" id="IPR005123">
    <property type="entry name" value="Oxoglu/Fe-dep_dioxygenase_dom"/>
</dbReference>
<dbReference type="GO" id="GO:0046872">
    <property type="term" value="F:metal ion binding"/>
    <property type="evidence" value="ECO:0007669"/>
    <property type="project" value="UniProtKB-KW"/>
</dbReference>
<evidence type="ECO:0000256" key="1">
    <source>
        <dbReference type="RuleBase" id="RU003682"/>
    </source>
</evidence>
<dbReference type="OrthoDB" id="288590at2759"/>
<protein>
    <recommendedName>
        <fullName evidence="2">Fe2OG dioxygenase domain-containing protein</fullName>
    </recommendedName>
</protein>
<keyword evidence="1" id="KW-0408">Iron</keyword>
<dbReference type="PROSITE" id="PS51471">
    <property type="entry name" value="FE2OG_OXY"/>
    <property type="match status" value="1"/>
</dbReference>
<dbReference type="InterPro" id="IPR050231">
    <property type="entry name" value="Iron_ascorbate_oxido_reductase"/>
</dbReference>
<dbReference type="InterPro" id="IPR027443">
    <property type="entry name" value="IPNS-like_sf"/>
</dbReference>
<accession>A0A814I9T9</accession>
<evidence type="ECO:0000313" key="3">
    <source>
        <dbReference type="EMBL" id="CAF1018903.1"/>
    </source>
</evidence>
<dbReference type="Pfam" id="PF14226">
    <property type="entry name" value="DIOX_N"/>
    <property type="match status" value="1"/>
</dbReference>
<keyword evidence="1" id="KW-0479">Metal-binding</keyword>
<keyword evidence="1" id="KW-0560">Oxidoreductase</keyword>
<organism evidence="3 4">
    <name type="scientific">Adineta ricciae</name>
    <name type="common">Rotifer</name>
    <dbReference type="NCBI Taxonomy" id="249248"/>
    <lineage>
        <taxon>Eukaryota</taxon>
        <taxon>Metazoa</taxon>
        <taxon>Spiralia</taxon>
        <taxon>Gnathifera</taxon>
        <taxon>Rotifera</taxon>
        <taxon>Eurotatoria</taxon>
        <taxon>Bdelloidea</taxon>
        <taxon>Adinetida</taxon>
        <taxon>Adinetidae</taxon>
        <taxon>Adineta</taxon>
    </lineage>
</organism>
<feature type="domain" description="Fe2OG dioxygenase" evidence="2">
    <location>
        <begin position="199"/>
        <end position="305"/>
    </location>
</feature>
<comment type="caution">
    <text evidence="3">The sequence shown here is derived from an EMBL/GenBank/DDBJ whole genome shotgun (WGS) entry which is preliminary data.</text>
</comment>
<proteinExistence type="inferred from homology"/>